<evidence type="ECO:0000256" key="2">
    <source>
        <dbReference type="ARBA" id="ARBA00022527"/>
    </source>
</evidence>
<keyword evidence="6 7" id="KW-0067">ATP-binding</keyword>
<dbReference type="Gene3D" id="1.10.510.10">
    <property type="entry name" value="Transferase(Phosphotransferase) domain 1"/>
    <property type="match status" value="1"/>
</dbReference>
<accession>A0A832CVF5</accession>
<evidence type="ECO:0000256" key="5">
    <source>
        <dbReference type="ARBA" id="ARBA00022777"/>
    </source>
</evidence>
<dbReference type="SMART" id="SM00220">
    <property type="entry name" value="S_TKc"/>
    <property type="match status" value="1"/>
</dbReference>
<dbReference type="Pfam" id="PF14870">
    <property type="entry name" value="PSII_BNR"/>
    <property type="match status" value="1"/>
</dbReference>
<keyword evidence="8" id="KW-0812">Transmembrane</keyword>
<dbReference type="PROSITE" id="PS50011">
    <property type="entry name" value="PROTEIN_KINASE_DOM"/>
    <property type="match status" value="1"/>
</dbReference>
<evidence type="ECO:0000256" key="1">
    <source>
        <dbReference type="ARBA" id="ARBA00012513"/>
    </source>
</evidence>
<dbReference type="FunFam" id="1.10.510.10:FF:000021">
    <property type="entry name" value="Serine/threonine protein kinase"/>
    <property type="match status" value="1"/>
</dbReference>
<dbReference type="GO" id="GO:0004674">
    <property type="term" value="F:protein serine/threonine kinase activity"/>
    <property type="evidence" value="ECO:0007669"/>
    <property type="project" value="UniProtKB-KW"/>
</dbReference>
<keyword evidence="4 7" id="KW-0547">Nucleotide-binding</keyword>
<dbReference type="Gene3D" id="3.30.200.20">
    <property type="entry name" value="Phosphorylase Kinase, domain 1"/>
    <property type="match status" value="1"/>
</dbReference>
<dbReference type="Pfam" id="PF00069">
    <property type="entry name" value="Pkinase"/>
    <property type="match status" value="1"/>
</dbReference>
<dbReference type="InterPro" id="IPR017441">
    <property type="entry name" value="Protein_kinase_ATP_BS"/>
</dbReference>
<evidence type="ECO:0000256" key="3">
    <source>
        <dbReference type="ARBA" id="ARBA00022679"/>
    </source>
</evidence>
<dbReference type="GO" id="GO:0005524">
    <property type="term" value="F:ATP binding"/>
    <property type="evidence" value="ECO:0007669"/>
    <property type="project" value="UniProtKB-UniRule"/>
</dbReference>
<dbReference type="CDD" id="cd14014">
    <property type="entry name" value="STKc_PknB_like"/>
    <property type="match status" value="1"/>
</dbReference>
<dbReference type="PANTHER" id="PTHR43289:SF34">
    <property type="entry name" value="SERINE_THREONINE-PROTEIN KINASE YBDM-RELATED"/>
    <property type="match status" value="1"/>
</dbReference>
<feature type="binding site" evidence="7">
    <location>
        <position position="38"/>
    </location>
    <ligand>
        <name>ATP</name>
        <dbReference type="ChEBI" id="CHEBI:30616"/>
    </ligand>
</feature>
<evidence type="ECO:0000313" key="10">
    <source>
        <dbReference type="EMBL" id="HGT46891.1"/>
    </source>
</evidence>
<dbReference type="SUPFAM" id="SSF110296">
    <property type="entry name" value="Oligoxyloglucan reducing end-specific cellobiohydrolase"/>
    <property type="match status" value="1"/>
</dbReference>
<proteinExistence type="predicted"/>
<dbReference type="EMBL" id="DSVI01000004">
    <property type="protein sequence ID" value="HGT46891.1"/>
    <property type="molecule type" value="Genomic_DNA"/>
</dbReference>
<evidence type="ECO:0000256" key="8">
    <source>
        <dbReference type="SAM" id="Phobius"/>
    </source>
</evidence>
<evidence type="ECO:0000256" key="7">
    <source>
        <dbReference type="PROSITE-ProRule" id="PRU10141"/>
    </source>
</evidence>
<evidence type="ECO:0000256" key="6">
    <source>
        <dbReference type="ARBA" id="ARBA00022840"/>
    </source>
</evidence>
<dbReference type="Gene3D" id="2.130.10.10">
    <property type="entry name" value="YVTN repeat-like/Quinoprotein amine dehydrogenase"/>
    <property type="match status" value="1"/>
</dbReference>
<dbReference type="InterPro" id="IPR028203">
    <property type="entry name" value="PSII_CF48-like_dom"/>
</dbReference>
<keyword evidence="5" id="KW-0418">Kinase</keyword>
<organism evidence="10">
    <name type="scientific">Ignavibacterium album</name>
    <dbReference type="NCBI Taxonomy" id="591197"/>
    <lineage>
        <taxon>Bacteria</taxon>
        <taxon>Pseudomonadati</taxon>
        <taxon>Ignavibacteriota</taxon>
        <taxon>Ignavibacteria</taxon>
        <taxon>Ignavibacteriales</taxon>
        <taxon>Ignavibacteriaceae</taxon>
        <taxon>Ignavibacterium</taxon>
    </lineage>
</organism>
<dbReference type="InterPro" id="IPR015943">
    <property type="entry name" value="WD40/YVTN_repeat-like_dom_sf"/>
</dbReference>
<reference evidence="10" key="1">
    <citation type="journal article" date="2020" name="mSystems">
        <title>Genome- and Community-Level Interaction Insights into Carbon Utilization and Element Cycling Functions of Hydrothermarchaeota in Hydrothermal Sediment.</title>
        <authorList>
            <person name="Zhou Z."/>
            <person name="Liu Y."/>
            <person name="Xu W."/>
            <person name="Pan J."/>
            <person name="Luo Z.H."/>
            <person name="Li M."/>
        </authorList>
    </citation>
    <scope>NUCLEOTIDE SEQUENCE [LARGE SCALE GENOMIC DNA]</scope>
    <source>
        <strain evidence="10">SpSt-500</strain>
    </source>
</reference>
<gene>
    <name evidence="10" type="ORF">ENS56_02535</name>
</gene>
<dbReference type="InterPro" id="IPR000719">
    <property type="entry name" value="Prot_kinase_dom"/>
</dbReference>
<dbReference type="PROSITE" id="PS00107">
    <property type="entry name" value="PROTEIN_KINASE_ATP"/>
    <property type="match status" value="1"/>
</dbReference>
<dbReference type="PANTHER" id="PTHR43289">
    <property type="entry name" value="MITOGEN-ACTIVATED PROTEIN KINASE KINASE KINASE 20-RELATED"/>
    <property type="match status" value="1"/>
</dbReference>
<keyword evidence="2" id="KW-0723">Serine/threonine-protein kinase</keyword>
<dbReference type="SUPFAM" id="SSF56112">
    <property type="entry name" value="Protein kinase-like (PK-like)"/>
    <property type="match status" value="1"/>
</dbReference>
<dbReference type="AlphaFoldDB" id="A0A832CVF5"/>
<dbReference type="InterPro" id="IPR008271">
    <property type="entry name" value="Ser/Thr_kinase_AS"/>
</dbReference>
<keyword evidence="3" id="KW-0808">Transferase</keyword>
<keyword evidence="8" id="KW-0472">Membrane</keyword>
<keyword evidence="8" id="KW-1133">Transmembrane helix</keyword>
<evidence type="ECO:0000256" key="4">
    <source>
        <dbReference type="ARBA" id="ARBA00022741"/>
    </source>
</evidence>
<dbReference type="EC" id="2.7.11.1" evidence="1"/>
<comment type="caution">
    <text evidence="10">The sequence shown here is derived from an EMBL/GenBank/DDBJ whole genome shotgun (WGS) entry which is preliminary data.</text>
</comment>
<feature type="domain" description="Protein kinase" evidence="9">
    <location>
        <begin position="9"/>
        <end position="271"/>
    </location>
</feature>
<protein>
    <recommendedName>
        <fullName evidence="1">non-specific serine/threonine protein kinase</fullName>
        <ecNumber evidence="1">2.7.11.1</ecNumber>
    </recommendedName>
</protein>
<name>A0A832CVF5_9BACT</name>
<dbReference type="PROSITE" id="PS00108">
    <property type="entry name" value="PROTEIN_KINASE_ST"/>
    <property type="match status" value="1"/>
</dbReference>
<evidence type="ECO:0000259" key="9">
    <source>
        <dbReference type="PROSITE" id="PS50011"/>
    </source>
</evidence>
<dbReference type="InterPro" id="IPR011009">
    <property type="entry name" value="Kinase-like_dom_sf"/>
</dbReference>
<sequence length="628" mass="71089">MIGKRIINYQIISLLGEGGMGSVYKAHDLQLERYVAIKIINPKLIKDPHFIERFRFEAKNQAKLNHPNIVTVYGFIETREATGFVMEFVDGSTISQLINNYGRLDLIYSLRVMQQVLLAIEYAHSMGFIHRDLKPSNIIIDKNGLVKVMDFGISKSLKENQNITRLGSNIGTIYYMSPEQIKGLSTTPRTDIYSLGITLYEMLSGTVPFNFKNDYDIYEAHLKMQPQKLSTVFTDIPKEIDDLILSALNKSDKNNFNNAFEFRNSIEHLIFNLPLLLNNQSSANEYSRKNPVKKNKPANLIIGFVLLLTILIIGSSYLLVDKFIIKEKSLSNSENRSKINYLEERKYFSTSWEKLKPNISGNINNLISVDSKIFASNTNGAVLMTPDFGQRWIKVLENLGNTFNDFEIFNDNILTVNSSGQLLVLDNNGNIKRTEKLSNEKLTALNIGQNLLISGSGGLLLKSDKNKFSFQKIDFPSSTAILDVFELDNLNLFCCTFDGKVYKTTDYGKTWSFDKLNDSYLKKFWFVNSFRGFVIGSNGSLFKTTDGGSNWTKIMLNTNATLNDIIFVNQKSGFIITSEGEIFISENSGDDWIRETVNEIIPLNKIIILRSGTVLIASNNGLILKNKI</sequence>
<feature type="transmembrane region" description="Helical" evidence="8">
    <location>
        <begin position="298"/>
        <end position="320"/>
    </location>
</feature>